<sequence>MLAIENIIQQIECRLETLGQCSVFNILQERRHLQLDAKQRSFLEKLKIQQNQSETFLIQVAMLIHLIEIGKIDLLEFQDIDEPTVARVLARANIQGNSKSELNDLLTVLITEGRITVDEALAFKRLPELEKQYIQAILEELNKNIAQFGDENSPNLQRSLINHKNQVVSSLVKSSVDYSADVTVSEMTTSRPCQALKDFTEFTEGGPVKMTREKVNKFKNQLVETDSWWKTGLAVVATVGLVALAVATGIGIIGLAALDGSSAHHQPLPIPTPGSLDAFLFFDDAGRGSSGKSEIDLSREEAISAVECEVF</sequence>
<evidence type="ECO:0000256" key="1">
    <source>
        <dbReference type="SAM" id="Phobius"/>
    </source>
</evidence>
<reference evidence="2 3" key="1">
    <citation type="submission" date="2016-08" db="EMBL/GenBank/DDBJ databases">
        <title>Draft genome sequence of Candidatus Piscirickettsia litoralis, from seawater.</title>
        <authorList>
            <person name="Wan X."/>
            <person name="Lee A.J."/>
            <person name="Hou S."/>
            <person name="Donachie S.P."/>
        </authorList>
    </citation>
    <scope>NUCLEOTIDE SEQUENCE [LARGE SCALE GENOMIC DNA]</scope>
    <source>
        <strain evidence="2 3">Y2</strain>
    </source>
</reference>
<protein>
    <submittedName>
        <fullName evidence="2">Uncharacterized protein</fullName>
    </submittedName>
</protein>
<accession>A0ABX3A2D7</accession>
<keyword evidence="3" id="KW-1185">Reference proteome</keyword>
<comment type="caution">
    <text evidence="2">The sequence shown here is derived from an EMBL/GenBank/DDBJ whole genome shotgun (WGS) entry which is preliminary data.</text>
</comment>
<feature type="transmembrane region" description="Helical" evidence="1">
    <location>
        <begin position="228"/>
        <end position="258"/>
    </location>
</feature>
<evidence type="ECO:0000313" key="3">
    <source>
        <dbReference type="Proteomes" id="UP000094329"/>
    </source>
</evidence>
<organism evidence="2 3">
    <name type="scientific">Piscirickettsia litoralis</name>
    <dbReference type="NCBI Taxonomy" id="1891921"/>
    <lineage>
        <taxon>Bacteria</taxon>
        <taxon>Pseudomonadati</taxon>
        <taxon>Pseudomonadota</taxon>
        <taxon>Gammaproteobacteria</taxon>
        <taxon>Thiotrichales</taxon>
        <taxon>Piscirickettsiaceae</taxon>
        <taxon>Piscirickettsia</taxon>
    </lineage>
</organism>
<gene>
    <name evidence="2" type="ORF">BGC07_00885</name>
</gene>
<keyword evidence="1" id="KW-0472">Membrane</keyword>
<name>A0ABX3A2D7_9GAMM</name>
<keyword evidence="1" id="KW-0812">Transmembrane</keyword>
<dbReference type="EMBL" id="MDTU01000001">
    <property type="protein sequence ID" value="ODN41798.1"/>
    <property type="molecule type" value="Genomic_DNA"/>
</dbReference>
<evidence type="ECO:0000313" key="2">
    <source>
        <dbReference type="EMBL" id="ODN41798.1"/>
    </source>
</evidence>
<keyword evidence="1" id="KW-1133">Transmembrane helix</keyword>
<dbReference type="Proteomes" id="UP000094329">
    <property type="component" value="Unassembled WGS sequence"/>
</dbReference>
<proteinExistence type="predicted"/>
<dbReference type="RefSeq" id="WP_069311600.1">
    <property type="nucleotide sequence ID" value="NZ_MDTU01000001.1"/>
</dbReference>